<dbReference type="Proteomes" id="UP000287651">
    <property type="component" value="Unassembled WGS sequence"/>
</dbReference>
<gene>
    <name evidence="2" type="ORF">B296_00039803</name>
</gene>
<comment type="caution">
    <text evidence="2">The sequence shown here is derived from an EMBL/GenBank/DDBJ whole genome shotgun (WGS) entry which is preliminary data.</text>
</comment>
<sequence>GPFTTPRSTLASTFDVQPVSHLVDPPRPIVGHRIRLPHLGQQSVAGDLSPPVACLVVRAHQPVPNTPTPRRATRPPSQSTLPASLPTSPDPRRRVQGPGLALLHVRPLPQHGVIPSAGAHQSTEG</sequence>
<feature type="region of interest" description="Disordered" evidence="1">
    <location>
        <begin position="59"/>
        <end position="125"/>
    </location>
</feature>
<dbReference type="EMBL" id="AMZH03009427">
    <property type="protein sequence ID" value="RRT56879.1"/>
    <property type="molecule type" value="Genomic_DNA"/>
</dbReference>
<protein>
    <submittedName>
        <fullName evidence="2">Uncharacterized protein</fullName>
    </submittedName>
</protein>
<name>A0A426YYR5_ENSVE</name>
<proteinExistence type="predicted"/>
<organism evidence="2 3">
    <name type="scientific">Ensete ventricosum</name>
    <name type="common">Abyssinian banana</name>
    <name type="synonym">Musa ensete</name>
    <dbReference type="NCBI Taxonomy" id="4639"/>
    <lineage>
        <taxon>Eukaryota</taxon>
        <taxon>Viridiplantae</taxon>
        <taxon>Streptophyta</taxon>
        <taxon>Embryophyta</taxon>
        <taxon>Tracheophyta</taxon>
        <taxon>Spermatophyta</taxon>
        <taxon>Magnoliopsida</taxon>
        <taxon>Liliopsida</taxon>
        <taxon>Zingiberales</taxon>
        <taxon>Musaceae</taxon>
        <taxon>Ensete</taxon>
    </lineage>
</organism>
<evidence type="ECO:0000313" key="2">
    <source>
        <dbReference type="EMBL" id="RRT56879.1"/>
    </source>
</evidence>
<dbReference type="AlphaFoldDB" id="A0A426YYR5"/>
<evidence type="ECO:0000256" key="1">
    <source>
        <dbReference type="SAM" id="MobiDB-lite"/>
    </source>
</evidence>
<accession>A0A426YYR5</accession>
<reference evidence="2 3" key="1">
    <citation type="journal article" date="2014" name="Agronomy (Basel)">
        <title>A Draft Genome Sequence for Ensete ventricosum, the Drought-Tolerant Tree Against Hunger.</title>
        <authorList>
            <person name="Harrison J."/>
            <person name="Moore K.A."/>
            <person name="Paszkiewicz K."/>
            <person name="Jones T."/>
            <person name="Grant M."/>
            <person name="Ambacheew D."/>
            <person name="Muzemil S."/>
            <person name="Studholme D.J."/>
        </authorList>
    </citation>
    <scope>NUCLEOTIDE SEQUENCE [LARGE SCALE GENOMIC DNA]</scope>
</reference>
<feature type="compositionally biased region" description="Polar residues" evidence="1">
    <location>
        <begin position="77"/>
        <end position="87"/>
    </location>
</feature>
<feature type="non-terminal residue" evidence="2">
    <location>
        <position position="1"/>
    </location>
</feature>
<evidence type="ECO:0000313" key="3">
    <source>
        <dbReference type="Proteomes" id="UP000287651"/>
    </source>
</evidence>